<accession>A0A3B0ZYW1</accession>
<dbReference type="Gene3D" id="1.20.1640.10">
    <property type="entry name" value="Multidrug efflux transporter AcrB transmembrane domain"/>
    <property type="match status" value="1"/>
</dbReference>
<dbReference type="PROSITE" id="PS50156">
    <property type="entry name" value="SSD"/>
    <property type="match status" value="1"/>
</dbReference>
<evidence type="ECO:0000313" key="8">
    <source>
        <dbReference type="EMBL" id="VAW86664.1"/>
    </source>
</evidence>
<keyword evidence="2" id="KW-1003">Cell membrane</keyword>
<dbReference type="SUPFAM" id="SSF82866">
    <property type="entry name" value="Multidrug efflux transporter AcrB transmembrane domain"/>
    <property type="match status" value="1"/>
</dbReference>
<dbReference type="InterPro" id="IPR004869">
    <property type="entry name" value="MMPL_dom"/>
</dbReference>
<keyword evidence="4 6" id="KW-1133">Transmembrane helix</keyword>
<proteinExistence type="predicted"/>
<evidence type="ECO:0000256" key="1">
    <source>
        <dbReference type="ARBA" id="ARBA00004651"/>
    </source>
</evidence>
<evidence type="ECO:0000256" key="4">
    <source>
        <dbReference type="ARBA" id="ARBA00022989"/>
    </source>
</evidence>
<feature type="transmembrane region" description="Helical" evidence="6">
    <location>
        <begin position="12"/>
        <end position="32"/>
    </location>
</feature>
<dbReference type="PANTHER" id="PTHR33406">
    <property type="entry name" value="MEMBRANE PROTEIN MJ1562-RELATED"/>
    <property type="match status" value="1"/>
</dbReference>
<dbReference type="Pfam" id="PF03176">
    <property type="entry name" value="MMPL"/>
    <property type="match status" value="1"/>
</dbReference>
<name>A0A3B0ZYW1_9ZZZZ</name>
<dbReference type="GO" id="GO:0005886">
    <property type="term" value="C:plasma membrane"/>
    <property type="evidence" value="ECO:0007669"/>
    <property type="project" value="UniProtKB-SubCell"/>
</dbReference>
<sequence>MWGLMVGQVNMAVSMVAGMSLGIVVDDTVHFLSKYLRARREQGMDAEAAVRHAFSSVGVAIVMTSVILVAGFMVLAQSTFGLNSQMALLTGIAIVMAIIADLLLLPALLMRLDSKKLTVKTKKKAVIKSPPQGDSA</sequence>
<evidence type="ECO:0000256" key="3">
    <source>
        <dbReference type="ARBA" id="ARBA00022692"/>
    </source>
</evidence>
<evidence type="ECO:0000259" key="7">
    <source>
        <dbReference type="PROSITE" id="PS50156"/>
    </source>
</evidence>
<evidence type="ECO:0000256" key="6">
    <source>
        <dbReference type="SAM" id="Phobius"/>
    </source>
</evidence>
<reference evidence="8" key="1">
    <citation type="submission" date="2018-06" db="EMBL/GenBank/DDBJ databases">
        <authorList>
            <person name="Zhirakovskaya E."/>
        </authorList>
    </citation>
    <scope>NUCLEOTIDE SEQUENCE</scope>
</reference>
<gene>
    <name evidence="8" type="ORF">MNBD_GAMMA17-812</name>
</gene>
<protein>
    <recommendedName>
        <fullName evidence="7">SSD domain-containing protein</fullName>
    </recommendedName>
</protein>
<dbReference type="PANTHER" id="PTHR33406:SF13">
    <property type="entry name" value="MEMBRANE PROTEIN YDFJ"/>
    <property type="match status" value="1"/>
</dbReference>
<dbReference type="AlphaFoldDB" id="A0A3B0ZYW1"/>
<feature type="transmembrane region" description="Helical" evidence="6">
    <location>
        <begin position="53"/>
        <end position="75"/>
    </location>
</feature>
<keyword evidence="3 6" id="KW-0812">Transmembrane</keyword>
<feature type="domain" description="SSD" evidence="7">
    <location>
        <begin position="1"/>
        <end position="111"/>
    </location>
</feature>
<dbReference type="InterPro" id="IPR050545">
    <property type="entry name" value="Mycobact_MmpL"/>
</dbReference>
<evidence type="ECO:0000256" key="2">
    <source>
        <dbReference type="ARBA" id="ARBA00022475"/>
    </source>
</evidence>
<dbReference type="InterPro" id="IPR000731">
    <property type="entry name" value="SSD"/>
</dbReference>
<dbReference type="EMBL" id="UOFQ01000047">
    <property type="protein sequence ID" value="VAW86664.1"/>
    <property type="molecule type" value="Genomic_DNA"/>
</dbReference>
<keyword evidence="5 6" id="KW-0472">Membrane</keyword>
<feature type="transmembrane region" description="Helical" evidence="6">
    <location>
        <begin position="87"/>
        <end position="110"/>
    </location>
</feature>
<evidence type="ECO:0000256" key="5">
    <source>
        <dbReference type="ARBA" id="ARBA00023136"/>
    </source>
</evidence>
<comment type="subcellular location">
    <subcellularLocation>
        <location evidence="1">Cell membrane</location>
        <topology evidence="1">Multi-pass membrane protein</topology>
    </subcellularLocation>
</comment>
<organism evidence="8">
    <name type="scientific">hydrothermal vent metagenome</name>
    <dbReference type="NCBI Taxonomy" id="652676"/>
    <lineage>
        <taxon>unclassified sequences</taxon>
        <taxon>metagenomes</taxon>
        <taxon>ecological metagenomes</taxon>
    </lineage>
</organism>